<feature type="region of interest" description="Disordered" evidence="1">
    <location>
        <begin position="42"/>
        <end position="77"/>
    </location>
</feature>
<evidence type="ECO:0000256" key="1">
    <source>
        <dbReference type="SAM" id="MobiDB-lite"/>
    </source>
</evidence>
<dbReference type="EMBL" id="JAGHQL010000052">
    <property type="protein sequence ID" value="KAH0542521.1"/>
    <property type="molecule type" value="Genomic_DNA"/>
</dbReference>
<protein>
    <submittedName>
        <fullName evidence="2">Uncharacterized protein</fullName>
    </submittedName>
</protein>
<reference evidence="2" key="1">
    <citation type="submission" date="2021-03" db="EMBL/GenBank/DDBJ databases">
        <title>Comparative genomics and phylogenomic investigation of the class Geoglossomycetes provide insights into ecological specialization and systematics.</title>
        <authorList>
            <person name="Melie T."/>
            <person name="Pirro S."/>
            <person name="Miller A.N."/>
            <person name="Quandt A."/>
        </authorList>
    </citation>
    <scope>NUCLEOTIDE SEQUENCE</scope>
    <source>
        <strain evidence="2">GBOQ0MN5Z8</strain>
    </source>
</reference>
<dbReference type="AlphaFoldDB" id="A0A9P8L104"/>
<name>A0A9P8L104_9PEZI</name>
<proteinExistence type="predicted"/>
<organism evidence="2 3">
    <name type="scientific">Glutinoglossum americanum</name>
    <dbReference type="NCBI Taxonomy" id="1670608"/>
    <lineage>
        <taxon>Eukaryota</taxon>
        <taxon>Fungi</taxon>
        <taxon>Dikarya</taxon>
        <taxon>Ascomycota</taxon>
        <taxon>Pezizomycotina</taxon>
        <taxon>Geoglossomycetes</taxon>
        <taxon>Geoglossales</taxon>
        <taxon>Geoglossaceae</taxon>
        <taxon>Glutinoglossum</taxon>
    </lineage>
</organism>
<gene>
    <name evidence="2" type="ORF">FGG08_003117</name>
</gene>
<evidence type="ECO:0000313" key="3">
    <source>
        <dbReference type="Proteomes" id="UP000698800"/>
    </source>
</evidence>
<keyword evidence="3" id="KW-1185">Reference proteome</keyword>
<evidence type="ECO:0000313" key="2">
    <source>
        <dbReference type="EMBL" id="KAH0542521.1"/>
    </source>
</evidence>
<feature type="compositionally biased region" description="Basic and acidic residues" evidence="1">
    <location>
        <begin position="58"/>
        <end position="68"/>
    </location>
</feature>
<comment type="caution">
    <text evidence="2">The sequence shown here is derived from an EMBL/GenBank/DDBJ whole genome shotgun (WGS) entry which is preliminary data.</text>
</comment>
<dbReference type="Proteomes" id="UP000698800">
    <property type="component" value="Unassembled WGS sequence"/>
</dbReference>
<accession>A0A9P8L104</accession>
<sequence>MATRDDAGRGAVVQTDGPAIPTHIAGGEAVAAVAFAGSELRTGNSARQKQRRRNFILRYDKRQTELEKAGGNNGGGN</sequence>